<dbReference type="Pfam" id="PF15749">
    <property type="entry name" value="MRNIP"/>
    <property type="match status" value="1"/>
</dbReference>
<dbReference type="STRING" id="36166.T1GDB0"/>
<dbReference type="PANTHER" id="PTHR15863:SF2">
    <property type="entry name" value="MRN COMPLEX-INTERACTING PROTEIN"/>
    <property type="match status" value="1"/>
</dbReference>
<dbReference type="GO" id="GO:0007095">
    <property type="term" value="P:mitotic G2 DNA damage checkpoint signaling"/>
    <property type="evidence" value="ECO:0007669"/>
    <property type="project" value="TreeGrafter"/>
</dbReference>
<reference evidence="2" key="2">
    <citation type="submission" date="2015-06" db="UniProtKB">
        <authorList>
            <consortium name="EnsemblMetazoa"/>
        </authorList>
    </citation>
    <scope>IDENTIFICATION</scope>
</reference>
<proteinExistence type="predicted"/>
<protein>
    <recommendedName>
        <fullName evidence="1">MRN complex-interacting protein N-terminal domain-containing protein</fullName>
    </recommendedName>
</protein>
<evidence type="ECO:0000259" key="1">
    <source>
        <dbReference type="Pfam" id="PF15749"/>
    </source>
</evidence>
<accession>T1GDB0</accession>
<feature type="domain" description="MRN complex-interacting protein N-terminal" evidence="1">
    <location>
        <begin position="7"/>
        <end position="90"/>
    </location>
</feature>
<dbReference type="Proteomes" id="UP000015102">
    <property type="component" value="Unassembled WGS sequence"/>
</dbReference>
<name>T1GDB0_MEGSC</name>
<organism evidence="2 3">
    <name type="scientific">Megaselia scalaris</name>
    <name type="common">Humpbacked fly</name>
    <name type="synonym">Phora scalaris</name>
    <dbReference type="NCBI Taxonomy" id="36166"/>
    <lineage>
        <taxon>Eukaryota</taxon>
        <taxon>Metazoa</taxon>
        <taxon>Ecdysozoa</taxon>
        <taxon>Arthropoda</taxon>
        <taxon>Hexapoda</taxon>
        <taxon>Insecta</taxon>
        <taxon>Pterygota</taxon>
        <taxon>Neoptera</taxon>
        <taxon>Endopterygota</taxon>
        <taxon>Diptera</taxon>
        <taxon>Brachycera</taxon>
        <taxon>Muscomorpha</taxon>
        <taxon>Platypezoidea</taxon>
        <taxon>Phoridae</taxon>
        <taxon>Megaseliini</taxon>
        <taxon>Megaselia</taxon>
    </lineage>
</organism>
<evidence type="ECO:0000313" key="2">
    <source>
        <dbReference type="EnsemblMetazoa" id="MESCA001293-PA"/>
    </source>
</evidence>
<dbReference type="InterPro" id="IPR049472">
    <property type="entry name" value="MRNIP_N"/>
</dbReference>
<dbReference type="InterPro" id="IPR032739">
    <property type="entry name" value="MRNIP"/>
</dbReference>
<dbReference type="GO" id="GO:0003682">
    <property type="term" value="F:chromatin binding"/>
    <property type="evidence" value="ECO:0007669"/>
    <property type="project" value="TreeGrafter"/>
</dbReference>
<dbReference type="PANTHER" id="PTHR15863">
    <property type="entry name" value="MRN COMPLEX-INTERACTING PROTEIN"/>
    <property type="match status" value="1"/>
</dbReference>
<dbReference type="EnsemblMetazoa" id="MESCA001293-RA">
    <property type="protein sequence ID" value="MESCA001293-PA"/>
    <property type="gene ID" value="MESCA001293"/>
</dbReference>
<keyword evidence="3" id="KW-1185">Reference proteome</keyword>
<evidence type="ECO:0000313" key="3">
    <source>
        <dbReference type="Proteomes" id="UP000015102"/>
    </source>
</evidence>
<dbReference type="HOGENOM" id="CLU_2054869_0_0_1"/>
<dbReference type="EMBL" id="CAQQ02190823">
    <property type="status" value="NOT_ANNOTATED_CDS"/>
    <property type="molecule type" value="Genomic_DNA"/>
</dbReference>
<sequence>MPQEIRVLKCFSCNKFQSDIVKKSKKWNCKVCGELQSVQKVYFIGTGPDCRVETQRLNMLESEETLDKNKSFPGTAQSEILKSHQGTNIRNLVLPRNQSGANGKKSEYFTENCVKFP</sequence>
<dbReference type="GO" id="GO:0005634">
    <property type="term" value="C:nucleus"/>
    <property type="evidence" value="ECO:0007669"/>
    <property type="project" value="TreeGrafter"/>
</dbReference>
<dbReference type="AlphaFoldDB" id="T1GDB0"/>
<reference evidence="3" key="1">
    <citation type="submission" date="2013-02" db="EMBL/GenBank/DDBJ databases">
        <authorList>
            <person name="Hughes D."/>
        </authorList>
    </citation>
    <scope>NUCLEOTIDE SEQUENCE</scope>
    <source>
        <strain>Durham</strain>
        <strain evidence="3">NC isolate 2 -- Noor lab</strain>
    </source>
</reference>